<dbReference type="InterPro" id="IPR000602">
    <property type="entry name" value="Glyco_hydro_38_N"/>
</dbReference>
<dbReference type="InterPro" id="IPR011682">
    <property type="entry name" value="Glyco_hydro_38_C"/>
</dbReference>
<comment type="caution">
    <text evidence="6">The sequence shown here is derived from an EMBL/GenBank/DDBJ whole genome shotgun (WGS) entry which is preliminary data.</text>
</comment>
<dbReference type="RefSeq" id="WP_161693161.1">
    <property type="nucleotide sequence ID" value="NZ_JAAAMU010000001.1"/>
</dbReference>
<dbReference type="InterPro" id="IPR011330">
    <property type="entry name" value="Glyco_hydro/deAcase_b/a-brl"/>
</dbReference>
<dbReference type="InterPro" id="IPR037094">
    <property type="entry name" value="Glyco_hydro_38_cen_sf"/>
</dbReference>
<evidence type="ECO:0000256" key="4">
    <source>
        <dbReference type="ARBA" id="ARBA00023295"/>
    </source>
</evidence>
<dbReference type="GO" id="GO:0006013">
    <property type="term" value="P:mannose metabolic process"/>
    <property type="evidence" value="ECO:0007669"/>
    <property type="project" value="InterPro"/>
</dbReference>
<dbReference type="Pfam" id="PF17677">
    <property type="entry name" value="Glyco_hydro38C2"/>
    <property type="match status" value="1"/>
</dbReference>
<evidence type="ECO:0000256" key="2">
    <source>
        <dbReference type="ARBA" id="ARBA00022723"/>
    </source>
</evidence>
<accession>A0A7X5BZI5</accession>
<dbReference type="InterPro" id="IPR027291">
    <property type="entry name" value="Glyco_hydro_38_N_sf"/>
</dbReference>
<dbReference type="GO" id="GO:0004559">
    <property type="term" value="F:alpha-mannosidase activity"/>
    <property type="evidence" value="ECO:0007669"/>
    <property type="project" value="InterPro"/>
</dbReference>
<gene>
    <name evidence="6" type="ORF">GT003_00135</name>
</gene>
<dbReference type="Gene3D" id="2.60.40.1180">
    <property type="entry name" value="Golgi alpha-mannosidase II"/>
    <property type="match status" value="1"/>
</dbReference>
<dbReference type="EMBL" id="JAAAMU010000001">
    <property type="protein sequence ID" value="NBC67399.1"/>
    <property type="molecule type" value="Genomic_DNA"/>
</dbReference>
<dbReference type="InterPro" id="IPR011013">
    <property type="entry name" value="Gal_mutarotase_sf_dom"/>
</dbReference>
<keyword evidence="7" id="KW-1185">Reference proteome</keyword>
<name>A0A7X5BZI5_9BACL</name>
<evidence type="ECO:0000313" key="7">
    <source>
        <dbReference type="Proteomes" id="UP000558113"/>
    </source>
</evidence>
<dbReference type="Proteomes" id="UP000558113">
    <property type="component" value="Unassembled WGS sequence"/>
</dbReference>
<organism evidence="6 7">
    <name type="scientific">Paenibacillus sacheonensis</name>
    <dbReference type="NCBI Taxonomy" id="742054"/>
    <lineage>
        <taxon>Bacteria</taxon>
        <taxon>Bacillati</taxon>
        <taxon>Bacillota</taxon>
        <taxon>Bacilli</taxon>
        <taxon>Bacillales</taxon>
        <taxon>Paenibacillaceae</taxon>
        <taxon>Paenibacillus</taxon>
    </lineage>
</organism>
<evidence type="ECO:0000313" key="6">
    <source>
        <dbReference type="EMBL" id="NBC67399.1"/>
    </source>
</evidence>
<dbReference type="SUPFAM" id="SSF88688">
    <property type="entry name" value="Families 57/38 glycoside transferase middle domain"/>
    <property type="match status" value="1"/>
</dbReference>
<dbReference type="OrthoDB" id="9772207at2"/>
<dbReference type="Gene3D" id="3.20.110.10">
    <property type="entry name" value="Glycoside hydrolase 38, N terminal domain"/>
    <property type="match status" value="1"/>
</dbReference>
<dbReference type="Pfam" id="PF07748">
    <property type="entry name" value="Glyco_hydro_38C"/>
    <property type="match status" value="1"/>
</dbReference>
<keyword evidence="4" id="KW-0326">Glycosidase</keyword>
<dbReference type="Gene3D" id="2.70.98.30">
    <property type="entry name" value="Golgi alpha-mannosidase II, domain 4"/>
    <property type="match status" value="1"/>
</dbReference>
<protein>
    <recommendedName>
        <fullName evidence="5">Glycoside hydrolase family 38 central domain-containing protein</fullName>
    </recommendedName>
</protein>
<dbReference type="InterPro" id="IPR041147">
    <property type="entry name" value="GH38_C"/>
</dbReference>
<sequence>MTTKANDTQTAAAQWRSAADALVSRIALRRDEIRAALRLVTWKATGDPVEAAAAPELSKSWEDAAVPYNWSPRDCSMTLHYRLRLETNMLGVDLRGSRATVELWAPTGGKVYVDGKLAYESDYWADTQVVPVELTPSLADAQTFDIVLQTRQGDGFGLFFIADLSVAALDDRLFELDLLAEEMAFTVYLAGRGDVVASLRPALAGAAAAFDAATLERRDWVAFDEEVARLRTSLAPFADAAKRYRVYLAGHAHIDLNWLWPQAETDDLVRRDFESMDGIMAEYPDVCFSHSQAVTYRIAQHNEPELFERVKGWIRDGRWEVTSATWVEGDLNMAGYETLARQFLEGITYSRGELGADPQVCWEPDTFGHPATMPQVLAQAGIRYYYHTRPLRDVPIYWWEGPDGSRVLTFNDPKVYFGRVYPSLIIPDSIRMAEEYGLTCNLHVYGIGDHGGGVTRSDVRRAMRMRESQLLPDIVFAPTVEFFKDVEASGANLPVIRGELNPVFEGCYSSHGDIKKANRETEHALVRAETFASIAELRGSARVETASRLQEAWRRQCFNQFHDILCGCSIREAYDEAIPAARAALEEADRAAAEATGRQLAAQPDTESDAEAVTLWNALSWTRTDVVELPFADYPALAGWRTGDRLAGSDGSESIVQRTEDAIVFVAREVPALGTKTYHWIAADAATGSPAAHEGCIAISKAGNPVLAGERFSAEIDRESGTIVSLLDRAVGRELSYTPPDPGVEANQTKGLLNLLELQYEEPHWMSAWKLGTISASKRLVSGAKLTLGEQGPVMQSVRIAHRFEHSELEQEIRIYRGIDRIEFRTRVNWGELGSEAAPAPMLRVLFAPKLQPTTHMFDVPFGSVERHPDGREVPAHQWIDVSEAGYGLSLLNDGKHGHSIHGNEMGMTLVRSSYEPDNLGDQGDHHRFAYAIYPHEGDWREAGTVQRAWEFNQPLWAVTAAANEESPADGGAMRIIDAGTGGKDSDSVIVTAFKQAADGTPGEWVIRVAETAGRPANVKLVANFPVAGASACDLAETPQAPLAVESAENHSVVNPGPLGPKEFRTIRIRAPAPGE</sequence>
<comment type="similarity">
    <text evidence="1">Belongs to the glycosyl hydrolase 38 family.</text>
</comment>
<keyword evidence="3" id="KW-0378">Hydrolase</keyword>
<dbReference type="SUPFAM" id="SSF74650">
    <property type="entry name" value="Galactose mutarotase-like"/>
    <property type="match status" value="1"/>
</dbReference>
<dbReference type="GO" id="GO:0030246">
    <property type="term" value="F:carbohydrate binding"/>
    <property type="evidence" value="ECO:0007669"/>
    <property type="project" value="InterPro"/>
</dbReference>
<dbReference type="Pfam" id="PF01074">
    <property type="entry name" value="Glyco_hydro_38N"/>
    <property type="match status" value="1"/>
</dbReference>
<feature type="domain" description="Glycoside hydrolase family 38 central" evidence="5">
    <location>
        <begin position="505"/>
        <end position="581"/>
    </location>
</feature>
<evidence type="ECO:0000259" key="5">
    <source>
        <dbReference type="SMART" id="SM00872"/>
    </source>
</evidence>
<dbReference type="SMART" id="SM00872">
    <property type="entry name" value="Alpha-mann_mid"/>
    <property type="match status" value="1"/>
</dbReference>
<evidence type="ECO:0000256" key="3">
    <source>
        <dbReference type="ARBA" id="ARBA00022801"/>
    </source>
</evidence>
<dbReference type="AlphaFoldDB" id="A0A7X5BZI5"/>
<dbReference type="PANTHER" id="PTHR46017">
    <property type="entry name" value="ALPHA-MANNOSIDASE 2C1"/>
    <property type="match status" value="1"/>
</dbReference>
<dbReference type="CDD" id="cd10789">
    <property type="entry name" value="GH38N_AMII_ER_cytosolic"/>
    <property type="match status" value="1"/>
</dbReference>
<reference evidence="6 7" key="1">
    <citation type="submission" date="2020-01" db="EMBL/GenBank/DDBJ databases">
        <title>Paenibacillus soybeanensis sp. nov. isolated from the nodules of soybean (Glycine max(L.) Merr).</title>
        <authorList>
            <person name="Wang H."/>
        </authorList>
    </citation>
    <scope>NUCLEOTIDE SEQUENCE [LARGE SCALE GENOMIC DNA]</scope>
    <source>
        <strain evidence="6 7">DSM 23054</strain>
    </source>
</reference>
<keyword evidence="2" id="KW-0479">Metal-binding</keyword>
<evidence type="ECO:0000256" key="1">
    <source>
        <dbReference type="ARBA" id="ARBA00009792"/>
    </source>
</evidence>
<dbReference type="InterPro" id="IPR015341">
    <property type="entry name" value="Glyco_hydro_38_cen"/>
</dbReference>
<proteinExistence type="inferred from homology"/>
<dbReference type="SUPFAM" id="SSF88713">
    <property type="entry name" value="Glycoside hydrolase/deacetylase"/>
    <property type="match status" value="1"/>
</dbReference>
<dbReference type="InterPro" id="IPR013780">
    <property type="entry name" value="Glyco_hydro_b"/>
</dbReference>
<dbReference type="GO" id="GO:0046872">
    <property type="term" value="F:metal ion binding"/>
    <property type="evidence" value="ECO:0007669"/>
    <property type="project" value="UniProtKB-KW"/>
</dbReference>
<dbReference type="PANTHER" id="PTHR46017:SF1">
    <property type="entry name" value="ALPHA-MANNOSIDASE 2C1"/>
    <property type="match status" value="1"/>
</dbReference>
<dbReference type="Gene3D" id="1.20.1270.50">
    <property type="entry name" value="Glycoside hydrolase family 38, central domain"/>
    <property type="match status" value="1"/>
</dbReference>
<dbReference type="GO" id="GO:0009313">
    <property type="term" value="P:oligosaccharide catabolic process"/>
    <property type="evidence" value="ECO:0007669"/>
    <property type="project" value="TreeGrafter"/>
</dbReference>
<dbReference type="InterPro" id="IPR028995">
    <property type="entry name" value="Glyco_hydro_57/38_cen_sf"/>
</dbReference>
<dbReference type="Pfam" id="PF09261">
    <property type="entry name" value="Alpha-mann_mid"/>
    <property type="match status" value="1"/>
</dbReference>